<name>A0A8J8SWU1_HALGN</name>
<dbReference type="AlphaFoldDB" id="A0A8J8SWU1"/>
<dbReference type="PANTHER" id="PTHR24126">
    <property type="entry name" value="ANKYRIN REPEAT, PH AND SEC7 DOMAIN CONTAINING PROTEIN SECG-RELATED"/>
    <property type="match status" value="1"/>
</dbReference>
<comment type="caution">
    <text evidence="4">The sequence shown here is derived from an EMBL/GenBank/DDBJ whole genome shotgun (WGS) entry which is preliminary data.</text>
</comment>
<dbReference type="PANTHER" id="PTHR24126:SF14">
    <property type="entry name" value="ANK_REP_REGION DOMAIN-CONTAINING PROTEIN"/>
    <property type="match status" value="1"/>
</dbReference>
<proteinExistence type="predicted"/>
<sequence>MIKELKGSATRDPSKLPRGLLFQPDPKANKEAGYQAKHGHASRHVDHPWRHLYRAPSNMIVQAAILNQHEEYMKEYCERGGGKPSVNGGQDINCKDFSDWTPLHCAAYLGQTTFLRYLLHRQGIFLNELNDEGKTPILLAIEAGNVFSEDNVCISLLERGAKLDDEIWHKLLILSLNYDIVTYPTLAFRHGINIHNVKDETKISFHKAVCCLAVKIMKLYTETYSHLELVKMLNEQDFQGVNAIDYAKLTERPEIIDMVEKIRMGIKVEVPNFGAGQEEEEHIQITSAQLQNLKQMQDGGGSAQVKLPGEDKVHHNEDHWRKRTYEAEEQWPAGAKPTFVEFKSRLEEEHFQHLKEAHMRIREKDSQVYSLRDQITTQADQMAKLQSEIDKLIMATKYDKEQANQYFQREQEQTKLSKAGINKQVTALNTNMDATNRNIDKIKLQQIKEADDYQQAQLQNHIRAKNENVVQQQNTLQKGIGKQGDPNNIVQGRPQMQRTPGVPMPSQDKIKQALLEHDRRSKEGGEEGKKACLIF</sequence>
<evidence type="ECO:0000256" key="1">
    <source>
        <dbReference type="ARBA" id="ARBA00022737"/>
    </source>
</evidence>
<feature type="region of interest" description="Disordered" evidence="3">
    <location>
        <begin position="1"/>
        <end position="40"/>
    </location>
</feature>
<dbReference type="InterPro" id="IPR002110">
    <property type="entry name" value="Ankyrin_rpt"/>
</dbReference>
<dbReference type="EMBL" id="RRYP01019505">
    <property type="protein sequence ID" value="TNV73218.1"/>
    <property type="molecule type" value="Genomic_DNA"/>
</dbReference>
<organism evidence="4 5">
    <name type="scientific">Halteria grandinella</name>
    <dbReference type="NCBI Taxonomy" id="5974"/>
    <lineage>
        <taxon>Eukaryota</taxon>
        <taxon>Sar</taxon>
        <taxon>Alveolata</taxon>
        <taxon>Ciliophora</taxon>
        <taxon>Intramacronucleata</taxon>
        <taxon>Spirotrichea</taxon>
        <taxon>Stichotrichia</taxon>
        <taxon>Sporadotrichida</taxon>
        <taxon>Halteriidae</taxon>
        <taxon>Halteria</taxon>
    </lineage>
</organism>
<evidence type="ECO:0000313" key="5">
    <source>
        <dbReference type="Proteomes" id="UP000785679"/>
    </source>
</evidence>
<keyword evidence="5" id="KW-1185">Reference proteome</keyword>
<keyword evidence="2" id="KW-0040">ANK repeat</keyword>
<protein>
    <submittedName>
        <fullName evidence="4">Uncharacterized protein</fullName>
    </submittedName>
</protein>
<dbReference type="OrthoDB" id="194358at2759"/>
<dbReference type="Proteomes" id="UP000785679">
    <property type="component" value="Unassembled WGS sequence"/>
</dbReference>
<dbReference type="Gene3D" id="1.25.40.20">
    <property type="entry name" value="Ankyrin repeat-containing domain"/>
    <property type="match status" value="1"/>
</dbReference>
<evidence type="ECO:0000256" key="3">
    <source>
        <dbReference type="SAM" id="MobiDB-lite"/>
    </source>
</evidence>
<dbReference type="SMART" id="SM00248">
    <property type="entry name" value="ANK"/>
    <property type="match status" value="2"/>
</dbReference>
<evidence type="ECO:0000256" key="2">
    <source>
        <dbReference type="ARBA" id="ARBA00023043"/>
    </source>
</evidence>
<accession>A0A8J8SWU1</accession>
<keyword evidence="1" id="KW-0677">Repeat</keyword>
<gene>
    <name evidence="4" type="ORF">FGO68_gene111</name>
</gene>
<dbReference type="SUPFAM" id="SSF48403">
    <property type="entry name" value="Ankyrin repeat"/>
    <property type="match status" value="1"/>
</dbReference>
<evidence type="ECO:0000313" key="4">
    <source>
        <dbReference type="EMBL" id="TNV73218.1"/>
    </source>
</evidence>
<reference evidence="4" key="1">
    <citation type="submission" date="2019-06" db="EMBL/GenBank/DDBJ databases">
        <authorList>
            <person name="Zheng W."/>
        </authorList>
    </citation>
    <scope>NUCLEOTIDE SEQUENCE</scope>
    <source>
        <strain evidence="4">QDHG01</strain>
    </source>
</reference>
<dbReference type="Pfam" id="PF12796">
    <property type="entry name" value="Ank_2"/>
    <property type="match status" value="1"/>
</dbReference>
<dbReference type="InterPro" id="IPR036770">
    <property type="entry name" value="Ankyrin_rpt-contain_sf"/>
</dbReference>